<keyword evidence="2" id="KW-1185">Reference proteome</keyword>
<protein>
    <submittedName>
        <fullName evidence="1">Uridine kinase</fullName>
    </submittedName>
</protein>
<dbReference type="Gene3D" id="3.40.50.300">
    <property type="entry name" value="P-loop containing nucleotide triphosphate hydrolases"/>
    <property type="match status" value="1"/>
</dbReference>
<evidence type="ECO:0000313" key="1">
    <source>
        <dbReference type="EMBL" id="SDL86074.1"/>
    </source>
</evidence>
<proteinExistence type="predicted"/>
<evidence type="ECO:0000313" key="2">
    <source>
        <dbReference type="Proteomes" id="UP000182347"/>
    </source>
</evidence>
<dbReference type="EMBL" id="FNHF01000001">
    <property type="protein sequence ID" value="SDL86074.1"/>
    <property type="molecule type" value="Genomic_DNA"/>
</dbReference>
<dbReference type="Proteomes" id="UP000182347">
    <property type="component" value="Unassembled WGS sequence"/>
</dbReference>
<dbReference type="NCBIfam" id="NF006085">
    <property type="entry name" value="PRK08233.1"/>
    <property type="match status" value="1"/>
</dbReference>
<organism evidence="1 2">
    <name type="scientific">Sediminibacillus halophilus</name>
    <dbReference type="NCBI Taxonomy" id="482461"/>
    <lineage>
        <taxon>Bacteria</taxon>
        <taxon>Bacillati</taxon>
        <taxon>Bacillota</taxon>
        <taxon>Bacilli</taxon>
        <taxon>Bacillales</taxon>
        <taxon>Bacillaceae</taxon>
        <taxon>Sediminibacillus</taxon>
    </lineage>
</organism>
<reference evidence="2" key="1">
    <citation type="submission" date="2016-10" db="EMBL/GenBank/DDBJ databases">
        <authorList>
            <person name="Varghese N."/>
            <person name="Submissions S."/>
        </authorList>
    </citation>
    <scope>NUCLEOTIDE SEQUENCE [LARGE SCALE GENOMIC DNA]</scope>
    <source>
        <strain evidence="2">CGMCC 1.6199</strain>
    </source>
</reference>
<sequence>MKKSLVIAISAVSGGGKTTLTKELASKLPKVSVLHFDDYTFHGPENLAKWSKEGADHNAWNLAPLVEDVLLLKERYDYILLDYPFAYQNHWMKDFINIAVYIDTPLDVALARRMLRDYPEGSAEEIRNDLSYYLSYGREAYLEMEHKIKPNSDLVIDGTLSREEIMQRIIEEIHKR</sequence>
<dbReference type="AlphaFoldDB" id="A0A1G9NI47"/>
<gene>
    <name evidence="1" type="ORF">SAMN05216244_1011</name>
</gene>
<keyword evidence="1" id="KW-0808">Transferase</keyword>
<name>A0A1G9NI47_9BACI</name>
<dbReference type="GO" id="GO:0016301">
    <property type="term" value="F:kinase activity"/>
    <property type="evidence" value="ECO:0007669"/>
    <property type="project" value="UniProtKB-KW"/>
</dbReference>
<dbReference type="SUPFAM" id="SSF52540">
    <property type="entry name" value="P-loop containing nucleoside triphosphate hydrolases"/>
    <property type="match status" value="1"/>
</dbReference>
<dbReference type="InterPro" id="IPR027417">
    <property type="entry name" value="P-loop_NTPase"/>
</dbReference>
<dbReference type="RefSeq" id="WP_074597735.1">
    <property type="nucleotide sequence ID" value="NZ_FNHF01000001.1"/>
</dbReference>
<dbReference type="STRING" id="482461.SAMN05216244_1011"/>
<accession>A0A1G9NI47</accession>
<keyword evidence="1" id="KW-0418">Kinase</keyword>